<feature type="compositionally biased region" description="Polar residues" evidence="6">
    <location>
        <begin position="360"/>
        <end position="370"/>
    </location>
</feature>
<feature type="region of interest" description="Disordered" evidence="6">
    <location>
        <begin position="349"/>
        <end position="381"/>
    </location>
</feature>
<evidence type="ECO:0000256" key="2">
    <source>
        <dbReference type="ARBA" id="ARBA00022618"/>
    </source>
</evidence>
<dbReference type="Gene3D" id="1.10.472.10">
    <property type="entry name" value="Cyclin-like"/>
    <property type="match status" value="2"/>
</dbReference>
<name>A0A438DMX3_VITVI</name>
<feature type="compositionally biased region" description="Basic and acidic residues" evidence="6">
    <location>
        <begin position="86"/>
        <end position="95"/>
    </location>
</feature>
<dbReference type="SMART" id="SM01332">
    <property type="entry name" value="Cyclin_C"/>
    <property type="match status" value="1"/>
</dbReference>
<feature type="domain" description="Cyclin C-terminal" evidence="8">
    <location>
        <begin position="553"/>
        <end position="670"/>
    </location>
</feature>
<evidence type="ECO:0000313" key="10">
    <source>
        <dbReference type="Proteomes" id="UP000288805"/>
    </source>
</evidence>
<dbReference type="FunFam" id="1.10.472.10:FF:000091">
    <property type="entry name" value="putative cyclin-B3-1 isoform X3"/>
    <property type="match status" value="1"/>
</dbReference>
<dbReference type="EMBL" id="QGNW01001559">
    <property type="protein sequence ID" value="RVW36805.1"/>
    <property type="molecule type" value="Genomic_DNA"/>
</dbReference>
<evidence type="ECO:0000259" key="7">
    <source>
        <dbReference type="SMART" id="SM00385"/>
    </source>
</evidence>
<feature type="domain" description="Cyclin-like" evidence="7">
    <location>
        <begin position="557"/>
        <end position="639"/>
    </location>
</feature>
<comment type="caution">
    <text evidence="9">The sequence shown here is derived from an EMBL/GenBank/DDBJ whole genome shotgun (WGS) entry which is preliminary data.</text>
</comment>
<gene>
    <name evidence="9" type="primary">CYCB3-1_0</name>
    <name evidence="9" type="ORF">CK203_103361</name>
</gene>
<evidence type="ECO:0000313" key="9">
    <source>
        <dbReference type="EMBL" id="RVW36805.1"/>
    </source>
</evidence>
<dbReference type="AlphaFoldDB" id="A0A438DMX3"/>
<proteinExistence type="inferred from homology"/>
<comment type="similarity">
    <text evidence="1">Belongs to the cyclin family. Cyclin AB subfamily.</text>
</comment>
<evidence type="ECO:0000259" key="8">
    <source>
        <dbReference type="SMART" id="SM01332"/>
    </source>
</evidence>
<protein>
    <submittedName>
        <fullName evidence="9">Putative cyclin-B3-1</fullName>
    </submittedName>
</protein>
<dbReference type="InterPro" id="IPR004367">
    <property type="entry name" value="Cyclin_C-dom"/>
</dbReference>
<dbReference type="InterPro" id="IPR006671">
    <property type="entry name" value="Cyclin_N"/>
</dbReference>
<feature type="compositionally biased region" description="Polar residues" evidence="6">
    <location>
        <begin position="66"/>
        <end position="83"/>
    </location>
</feature>
<accession>A0A438DMX3</accession>
<sequence length="675" mass="76086">MVAVKGKLNAAPSRVAGDKKNRKSVGLSFKVYSENERVNVGSRDSVGTSSTRTMRETLIPTRRKSVQFNKGTVQSNSSDSKGNLKSFEKDKDKRNSSLKTVVRRKALADVSNVQGNCSTTSMRDGSKSVVTLGQGTITVCASSRKPSMGKMGTNISQGAGVCNTSKRASAKNLKASSNNQMTKDKGRESVNNAQRTARLSHVLTRKSLPVIRRVNKVDRSDLKENVETSEQGKGKSSFLVKTKAGEKVIPQVRNTRTNLLRNRASDGFILMASRRQTNVDAHAIPKRPIRPTLRTTVKTSNVQTQRTLKSKRTSVLDKSISGAAISSKNKEKLVPSSLPESIGFVGPYQPAQGELPPDGNASTSTNTSDINNRRKSDRRRSFTLSLMTRSKQLEEHGEFRKLEKLPSIDDNCNHLEVAEYVEEIYQYYWVTELQAQNPSMQNYMSIQSDITPQMRGILINWLIEVHYKFELMQETLYLMVTLFDRYLSLVPIKKNDMQLVGLTALLLASKYEDFWHPRVKDLISISAESYTRDQMLGMEKVVLNKLKFRLNVPTPYVFMMRFLKAAQSDKRLEHLAFYLIELCLVEYEALKYKPSLLCASAIYLARCTLQRAPAWTPLLHKHARYEESQIRDCAEMILKFQKAARTGQLKVTYEKYMRPDQSGVAAITPLNRLPR</sequence>
<evidence type="ECO:0000256" key="4">
    <source>
        <dbReference type="ARBA" id="ARBA00023306"/>
    </source>
</evidence>
<dbReference type="InterPro" id="IPR013763">
    <property type="entry name" value="Cyclin-like_dom"/>
</dbReference>
<keyword evidence="4" id="KW-0131">Cell cycle</keyword>
<evidence type="ECO:0000256" key="5">
    <source>
        <dbReference type="RuleBase" id="RU000383"/>
    </source>
</evidence>
<evidence type="ECO:0000256" key="3">
    <source>
        <dbReference type="ARBA" id="ARBA00023127"/>
    </source>
</evidence>
<dbReference type="PANTHER" id="PTHR10177">
    <property type="entry name" value="CYCLINS"/>
    <property type="match status" value="1"/>
</dbReference>
<evidence type="ECO:0000256" key="6">
    <source>
        <dbReference type="SAM" id="MobiDB-lite"/>
    </source>
</evidence>
<dbReference type="SUPFAM" id="SSF47954">
    <property type="entry name" value="Cyclin-like"/>
    <property type="match status" value="2"/>
</dbReference>
<dbReference type="Pfam" id="PF02984">
    <property type="entry name" value="Cyclin_C"/>
    <property type="match status" value="1"/>
</dbReference>
<organism evidence="9 10">
    <name type="scientific">Vitis vinifera</name>
    <name type="common">Grape</name>
    <dbReference type="NCBI Taxonomy" id="29760"/>
    <lineage>
        <taxon>Eukaryota</taxon>
        <taxon>Viridiplantae</taxon>
        <taxon>Streptophyta</taxon>
        <taxon>Embryophyta</taxon>
        <taxon>Tracheophyta</taxon>
        <taxon>Spermatophyta</taxon>
        <taxon>Magnoliopsida</taxon>
        <taxon>eudicotyledons</taxon>
        <taxon>Gunneridae</taxon>
        <taxon>Pentapetalae</taxon>
        <taxon>rosids</taxon>
        <taxon>Vitales</taxon>
        <taxon>Vitaceae</taxon>
        <taxon>Viteae</taxon>
        <taxon>Vitis</taxon>
    </lineage>
</organism>
<dbReference type="GO" id="GO:0051301">
    <property type="term" value="P:cell division"/>
    <property type="evidence" value="ECO:0007669"/>
    <property type="project" value="UniProtKB-KW"/>
</dbReference>
<feature type="region of interest" description="Disordered" evidence="6">
    <location>
        <begin position="39"/>
        <end position="97"/>
    </location>
</feature>
<keyword evidence="3 5" id="KW-0195">Cyclin</keyword>
<evidence type="ECO:0000256" key="1">
    <source>
        <dbReference type="ARBA" id="ARBA00006955"/>
    </source>
</evidence>
<feature type="domain" description="Cyclin-like" evidence="7">
    <location>
        <begin position="460"/>
        <end position="544"/>
    </location>
</feature>
<keyword evidence="2" id="KW-0132">Cell division</keyword>
<dbReference type="Proteomes" id="UP000288805">
    <property type="component" value="Unassembled WGS sequence"/>
</dbReference>
<reference evidence="9 10" key="1">
    <citation type="journal article" date="2018" name="PLoS Genet.">
        <title>Population sequencing reveals clonal diversity and ancestral inbreeding in the grapevine cultivar Chardonnay.</title>
        <authorList>
            <person name="Roach M.J."/>
            <person name="Johnson D.L."/>
            <person name="Bohlmann J."/>
            <person name="van Vuuren H.J."/>
            <person name="Jones S.J."/>
            <person name="Pretorius I.S."/>
            <person name="Schmidt S.A."/>
            <person name="Borneman A.R."/>
        </authorList>
    </citation>
    <scope>NUCLEOTIDE SEQUENCE [LARGE SCALE GENOMIC DNA]</scope>
    <source>
        <strain evidence="10">cv. Chardonnay</strain>
        <tissue evidence="9">Leaf</tissue>
    </source>
</reference>
<dbReference type="CDD" id="cd20511">
    <property type="entry name" value="CYCLIN_AtCycB-like_rpt2"/>
    <property type="match status" value="1"/>
</dbReference>
<dbReference type="InterPro" id="IPR039361">
    <property type="entry name" value="Cyclin"/>
</dbReference>
<dbReference type="Pfam" id="PF00134">
    <property type="entry name" value="Cyclin_N"/>
    <property type="match status" value="1"/>
</dbReference>
<dbReference type="InterPro" id="IPR036915">
    <property type="entry name" value="Cyclin-like_sf"/>
</dbReference>
<dbReference type="FunFam" id="1.10.472.10:FF:000057">
    <property type="entry name" value="Cyclin N-terminal domain containing 2"/>
    <property type="match status" value="1"/>
</dbReference>
<dbReference type="CDD" id="cd20507">
    <property type="entry name" value="CYCLIN_CCNB1-like_rpt1"/>
    <property type="match status" value="1"/>
</dbReference>
<dbReference type="SMART" id="SM00385">
    <property type="entry name" value="CYCLIN"/>
    <property type="match status" value="2"/>
</dbReference>